<keyword evidence="8" id="KW-1185">Reference proteome</keyword>
<evidence type="ECO:0000259" key="6">
    <source>
        <dbReference type="Pfam" id="PF14759"/>
    </source>
</evidence>
<dbReference type="Proteomes" id="UP000653411">
    <property type="component" value="Unassembled WGS sequence"/>
</dbReference>
<feature type="domain" description="FAD/NAD(P)-binding" evidence="5">
    <location>
        <begin position="5"/>
        <end position="301"/>
    </location>
</feature>
<protein>
    <submittedName>
        <fullName evidence="7">Ferredoxin reductase</fullName>
    </submittedName>
</protein>
<reference evidence="7" key="2">
    <citation type="submission" date="2020-09" db="EMBL/GenBank/DDBJ databases">
        <authorList>
            <person name="Sun Q."/>
            <person name="Zhou Y."/>
        </authorList>
    </citation>
    <scope>NUCLEOTIDE SEQUENCE</scope>
    <source>
        <strain evidence="7">CGMCC 4.7110</strain>
    </source>
</reference>
<accession>A0A917XME0</accession>
<dbReference type="PANTHER" id="PTHR43557:SF2">
    <property type="entry name" value="RIESKE DOMAIN-CONTAINING PROTEIN-RELATED"/>
    <property type="match status" value="1"/>
</dbReference>
<feature type="domain" description="Reductase C-terminal" evidence="6">
    <location>
        <begin position="321"/>
        <end position="394"/>
    </location>
</feature>
<dbReference type="SUPFAM" id="SSF55424">
    <property type="entry name" value="FAD/NAD-linked reductases, dimerisation (C-terminal) domain"/>
    <property type="match status" value="1"/>
</dbReference>
<evidence type="ECO:0000313" key="8">
    <source>
        <dbReference type="Proteomes" id="UP000653411"/>
    </source>
</evidence>
<dbReference type="SUPFAM" id="SSF51905">
    <property type="entry name" value="FAD/NAD(P)-binding domain"/>
    <property type="match status" value="1"/>
</dbReference>
<evidence type="ECO:0000256" key="2">
    <source>
        <dbReference type="ARBA" id="ARBA00022630"/>
    </source>
</evidence>
<dbReference type="PRINTS" id="PR00368">
    <property type="entry name" value="FADPNR"/>
</dbReference>
<dbReference type="RefSeq" id="WP_189268533.1">
    <property type="nucleotide sequence ID" value="NZ_BMML01000032.1"/>
</dbReference>
<evidence type="ECO:0000256" key="3">
    <source>
        <dbReference type="ARBA" id="ARBA00022827"/>
    </source>
</evidence>
<dbReference type="InterPro" id="IPR023753">
    <property type="entry name" value="FAD/NAD-binding_dom"/>
</dbReference>
<dbReference type="Pfam" id="PF07992">
    <property type="entry name" value="Pyr_redox_2"/>
    <property type="match status" value="1"/>
</dbReference>
<sequence>MLHDHLVIVGASLAGVHAAEGARREGFTGRITMIGAEVHPPYDRPPLSKEHLHGDEPKIVLLRELKHFSDSLDVDLRLGVEAIALDVSNRILTTTAGDISYGSLVIATGSAPIQLQTEGPTDRVVTVRTWDDAQRIAAALRDARHVVVIGGGLIGSEVAAAARRRGAEATLIVRETAPLARAFGQTIGEKMTRLHERHGVSVRLTTTVKALRASGDSALVDLADGSKLSADLVVLGIGSRPATAWLRDSGLRMGTDGSIVCDVTMQAASGVFAAGDVASWPNPSHGLLTREENWTNAMNQGERAGRNAVAEEPVPYVAVPYFWMDLYDHRFQFCGVADELHVEILSRDEEGDPDLVFFGDGAGQLVGVMGRDQGRLFSRVRRLVNQDGSYAAATAIVETLLSSAAKV</sequence>
<gene>
    <name evidence="7" type="ORF">GCM10011578_087510</name>
</gene>
<dbReference type="InterPro" id="IPR050446">
    <property type="entry name" value="FAD-oxidoreductase/Apoptosis"/>
</dbReference>
<dbReference type="Gene3D" id="3.50.50.60">
    <property type="entry name" value="FAD/NAD(P)-binding domain"/>
    <property type="match status" value="2"/>
</dbReference>
<reference evidence="7" key="1">
    <citation type="journal article" date="2014" name="Int. J. Syst. Evol. Microbiol.">
        <title>Complete genome sequence of Corynebacterium casei LMG S-19264T (=DSM 44701T), isolated from a smear-ripened cheese.</title>
        <authorList>
            <consortium name="US DOE Joint Genome Institute (JGI-PGF)"/>
            <person name="Walter F."/>
            <person name="Albersmeier A."/>
            <person name="Kalinowski J."/>
            <person name="Ruckert C."/>
        </authorList>
    </citation>
    <scope>NUCLEOTIDE SEQUENCE</scope>
    <source>
        <strain evidence="7">CGMCC 4.7110</strain>
    </source>
</reference>
<comment type="cofactor">
    <cofactor evidence="1">
        <name>FAD</name>
        <dbReference type="ChEBI" id="CHEBI:57692"/>
    </cofactor>
</comment>
<dbReference type="GO" id="GO:0005737">
    <property type="term" value="C:cytoplasm"/>
    <property type="evidence" value="ECO:0007669"/>
    <property type="project" value="TreeGrafter"/>
</dbReference>
<dbReference type="AlphaFoldDB" id="A0A917XME0"/>
<proteinExistence type="predicted"/>
<dbReference type="PANTHER" id="PTHR43557">
    <property type="entry name" value="APOPTOSIS-INDUCING FACTOR 1"/>
    <property type="match status" value="1"/>
</dbReference>
<name>A0A917XME0_9ACTN</name>
<evidence type="ECO:0000313" key="7">
    <source>
        <dbReference type="EMBL" id="GGN40227.1"/>
    </source>
</evidence>
<keyword evidence="2" id="KW-0285">Flavoprotein</keyword>
<dbReference type="EMBL" id="BMML01000032">
    <property type="protein sequence ID" value="GGN40227.1"/>
    <property type="molecule type" value="Genomic_DNA"/>
</dbReference>
<dbReference type="PRINTS" id="PR00411">
    <property type="entry name" value="PNDRDTASEI"/>
</dbReference>
<dbReference type="InterPro" id="IPR036188">
    <property type="entry name" value="FAD/NAD-bd_sf"/>
</dbReference>
<evidence type="ECO:0000256" key="4">
    <source>
        <dbReference type="ARBA" id="ARBA00023002"/>
    </source>
</evidence>
<evidence type="ECO:0000259" key="5">
    <source>
        <dbReference type="Pfam" id="PF07992"/>
    </source>
</evidence>
<dbReference type="Pfam" id="PF14759">
    <property type="entry name" value="Reductase_C"/>
    <property type="match status" value="1"/>
</dbReference>
<dbReference type="InterPro" id="IPR028202">
    <property type="entry name" value="Reductase_C"/>
</dbReference>
<dbReference type="Gene3D" id="3.30.390.30">
    <property type="match status" value="1"/>
</dbReference>
<keyword evidence="4" id="KW-0560">Oxidoreductase</keyword>
<evidence type="ECO:0000256" key="1">
    <source>
        <dbReference type="ARBA" id="ARBA00001974"/>
    </source>
</evidence>
<dbReference type="GO" id="GO:0016651">
    <property type="term" value="F:oxidoreductase activity, acting on NAD(P)H"/>
    <property type="evidence" value="ECO:0007669"/>
    <property type="project" value="TreeGrafter"/>
</dbReference>
<dbReference type="InterPro" id="IPR016156">
    <property type="entry name" value="FAD/NAD-linked_Rdtase_dimer_sf"/>
</dbReference>
<comment type="caution">
    <text evidence="7">The sequence shown here is derived from an EMBL/GenBank/DDBJ whole genome shotgun (WGS) entry which is preliminary data.</text>
</comment>
<organism evidence="7 8">
    <name type="scientific">Streptomyces fuscichromogenes</name>
    <dbReference type="NCBI Taxonomy" id="1324013"/>
    <lineage>
        <taxon>Bacteria</taxon>
        <taxon>Bacillati</taxon>
        <taxon>Actinomycetota</taxon>
        <taxon>Actinomycetes</taxon>
        <taxon>Kitasatosporales</taxon>
        <taxon>Streptomycetaceae</taxon>
        <taxon>Streptomyces</taxon>
    </lineage>
</organism>
<keyword evidence="3" id="KW-0274">FAD</keyword>